<evidence type="ECO:0000313" key="3">
    <source>
        <dbReference type="Proteomes" id="UP000823388"/>
    </source>
</evidence>
<gene>
    <name evidence="2" type="ORF">PVAP13_4NG075019</name>
</gene>
<feature type="region of interest" description="Disordered" evidence="1">
    <location>
        <begin position="1"/>
        <end position="63"/>
    </location>
</feature>
<sequence length="192" mass="19990">MLSEQKLPCPSRPAGDPTDRDAATDSMRPGQARRAPRHTTLRGPRRGDSMGARPRTKATPRRGEILVAIILPPRLLDLTHDTSTRPHHCIKDGGGRIDGSGSGGGGAAAAAAPFQAAGGGDGEVSAGGRAQVFLAAERGRPVDPVVWGDEERMKRELVAWAKAVASMAAAGKMSTTSSSTPSSPWPSARRRG</sequence>
<feature type="region of interest" description="Disordered" evidence="1">
    <location>
        <begin position="169"/>
        <end position="192"/>
    </location>
</feature>
<dbReference type="EMBL" id="CM029044">
    <property type="protein sequence ID" value="KAG2605424.1"/>
    <property type="molecule type" value="Genomic_DNA"/>
</dbReference>
<keyword evidence="3" id="KW-1185">Reference proteome</keyword>
<evidence type="ECO:0000256" key="1">
    <source>
        <dbReference type="SAM" id="MobiDB-lite"/>
    </source>
</evidence>
<organism evidence="2 3">
    <name type="scientific">Panicum virgatum</name>
    <name type="common">Blackwell switchgrass</name>
    <dbReference type="NCBI Taxonomy" id="38727"/>
    <lineage>
        <taxon>Eukaryota</taxon>
        <taxon>Viridiplantae</taxon>
        <taxon>Streptophyta</taxon>
        <taxon>Embryophyta</taxon>
        <taxon>Tracheophyta</taxon>
        <taxon>Spermatophyta</taxon>
        <taxon>Magnoliopsida</taxon>
        <taxon>Liliopsida</taxon>
        <taxon>Poales</taxon>
        <taxon>Poaceae</taxon>
        <taxon>PACMAD clade</taxon>
        <taxon>Panicoideae</taxon>
        <taxon>Panicodae</taxon>
        <taxon>Paniceae</taxon>
        <taxon>Panicinae</taxon>
        <taxon>Panicum</taxon>
        <taxon>Panicum sect. Hiantes</taxon>
    </lineage>
</organism>
<accession>A0A8T0T8B1</accession>
<dbReference type="AlphaFoldDB" id="A0A8T0T8B1"/>
<protein>
    <submittedName>
        <fullName evidence="2">Uncharacterized protein</fullName>
    </submittedName>
</protein>
<dbReference type="Proteomes" id="UP000823388">
    <property type="component" value="Chromosome 4N"/>
</dbReference>
<evidence type="ECO:0000313" key="2">
    <source>
        <dbReference type="EMBL" id="KAG2605424.1"/>
    </source>
</evidence>
<name>A0A8T0T8B1_PANVG</name>
<reference evidence="2" key="1">
    <citation type="submission" date="2020-05" db="EMBL/GenBank/DDBJ databases">
        <title>WGS assembly of Panicum virgatum.</title>
        <authorList>
            <person name="Lovell J.T."/>
            <person name="Jenkins J."/>
            <person name="Shu S."/>
            <person name="Juenger T.E."/>
            <person name="Schmutz J."/>
        </authorList>
    </citation>
    <scope>NUCLEOTIDE SEQUENCE</scope>
    <source>
        <strain evidence="2">AP13</strain>
    </source>
</reference>
<proteinExistence type="predicted"/>
<feature type="compositionally biased region" description="Basic residues" evidence="1">
    <location>
        <begin position="34"/>
        <end position="44"/>
    </location>
</feature>
<comment type="caution">
    <text evidence="2">The sequence shown here is derived from an EMBL/GenBank/DDBJ whole genome shotgun (WGS) entry which is preliminary data.</text>
</comment>